<protein>
    <recommendedName>
        <fullName evidence="9">MobA-like NTP transferase domain-containing protein</fullName>
    </recommendedName>
</protein>
<comment type="caution">
    <text evidence="10">The sequence shown here is derived from an EMBL/GenBank/DDBJ whole genome shotgun (WGS) entry which is preliminary data.</text>
</comment>
<evidence type="ECO:0000256" key="8">
    <source>
        <dbReference type="ARBA" id="ARBA00049628"/>
    </source>
</evidence>
<dbReference type="InterPro" id="IPR025877">
    <property type="entry name" value="MobA-like_NTP_Trfase"/>
</dbReference>
<keyword evidence="3" id="KW-0808">Transferase</keyword>
<dbReference type="Proteomes" id="UP000176634">
    <property type="component" value="Unassembled WGS sequence"/>
</dbReference>
<dbReference type="AlphaFoldDB" id="A0A1F6PB05"/>
<evidence type="ECO:0000313" key="11">
    <source>
        <dbReference type="Proteomes" id="UP000176634"/>
    </source>
</evidence>
<evidence type="ECO:0000256" key="2">
    <source>
        <dbReference type="ARBA" id="ARBA00007947"/>
    </source>
</evidence>
<evidence type="ECO:0000256" key="4">
    <source>
        <dbReference type="ARBA" id="ARBA00022695"/>
    </source>
</evidence>
<dbReference type="GO" id="GO:0003977">
    <property type="term" value="F:UDP-N-acetylglucosamine diphosphorylase activity"/>
    <property type="evidence" value="ECO:0007669"/>
    <property type="project" value="UniProtKB-EC"/>
</dbReference>
<evidence type="ECO:0000256" key="7">
    <source>
        <dbReference type="ARBA" id="ARBA00048493"/>
    </source>
</evidence>
<dbReference type="SUPFAM" id="SSF53448">
    <property type="entry name" value="Nucleotide-diphospho-sugar transferases"/>
    <property type="match status" value="1"/>
</dbReference>
<name>A0A1F6PB05_9BACT</name>
<feature type="domain" description="MobA-like NTP transferase" evidence="9">
    <location>
        <begin position="11"/>
        <end position="146"/>
    </location>
</feature>
<dbReference type="GO" id="GO:0019134">
    <property type="term" value="F:glucosamine-1-phosphate N-acetyltransferase activity"/>
    <property type="evidence" value="ECO:0007669"/>
    <property type="project" value="UniProtKB-EC"/>
</dbReference>
<dbReference type="STRING" id="1798705.A2563_00405"/>
<reference evidence="10 11" key="1">
    <citation type="journal article" date="2016" name="Nat. Commun.">
        <title>Thousands of microbial genomes shed light on interconnected biogeochemical processes in an aquifer system.</title>
        <authorList>
            <person name="Anantharaman K."/>
            <person name="Brown C.T."/>
            <person name="Hug L.A."/>
            <person name="Sharon I."/>
            <person name="Castelle C.J."/>
            <person name="Probst A.J."/>
            <person name="Thomas B.C."/>
            <person name="Singh A."/>
            <person name="Wilkins M.J."/>
            <person name="Karaoz U."/>
            <person name="Brodie E.L."/>
            <person name="Williams K.H."/>
            <person name="Hubbard S.S."/>
            <person name="Banfield J.F."/>
        </authorList>
    </citation>
    <scope>NUCLEOTIDE SEQUENCE [LARGE SCALE GENOMIC DNA]</scope>
</reference>
<gene>
    <name evidence="10" type="ORF">A2563_00405</name>
</gene>
<keyword evidence="4" id="KW-0548">Nucleotidyltransferase</keyword>
<comment type="catalytic activity">
    <reaction evidence="6">
        <text>alpha-D-glucosamine 1-phosphate + acetyl-CoA = N-acetyl-alpha-D-glucosamine 1-phosphate + CoA + H(+)</text>
        <dbReference type="Rhea" id="RHEA:13725"/>
        <dbReference type="ChEBI" id="CHEBI:15378"/>
        <dbReference type="ChEBI" id="CHEBI:57287"/>
        <dbReference type="ChEBI" id="CHEBI:57288"/>
        <dbReference type="ChEBI" id="CHEBI:57776"/>
        <dbReference type="ChEBI" id="CHEBI:58516"/>
        <dbReference type="EC" id="2.3.1.157"/>
    </reaction>
</comment>
<evidence type="ECO:0000256" key="1">
    <source>
        <dbReference type="ARBA" id="ARBA00007707"/>
    </source>
</evidence>
<evidence type="ECO:0000256" key="6">
    <source>
        <dbReference type="ARBA" id="ARBA00048247"/>
    </source>
</evidence>
<dbReference type="Pfam" id="PF12804">
    <property type="entry name" value="NTP_transf_3"/>
    <property type="match status" value="1"/>
</dbReference>
<comment type="similarity">
    <text evidence="1">In the C-terminal section; belongs to the transferase hexapeptide repeat family.</text>
</comment>
<sequence>MLSSKLNNVGVVILAAGKGTRLNCVDKPKVMCEIGSRPIASYFVATLENIGFSPAQIVMVVGFYKEKITEYFGDRVSYVVQEELKGTAHAAFTGMKQLPENISTVLVVNGDDSAFYSAQTISDFIERHLENKAVISVLSAEIDSPVSLGRMVRHADGRVEIIEKEYLTEEQAKLKEISTGTFCFDRKWFEGMFPSMPPLRKLGEYGLPTALAMAINASLKTQVVKLKDNKEWFGVNTPAELEEANKRKNSI</sequence>
<evidence type="ECO:0000313" key="10">
    <source>
        <dbReference type="EMBL" id="OGH93134.1"/>
    </source>
</evidence>
<accession>A0A1F6PB05</accession>
<comment type="function">
    <text evidence="8">Catalyzes the last two sequential reactions in the de novo biosynthetic pathway for UDP-N-acetylglucosamine (UDP-GlcNAc). The C-terminal domain catalyzes the transfer of acetyl group from acetyl coenzyme A to glucosamine-1-phosphate (GlcN-1-P) to produce N-acetylglucosamine-1-phosphate (GlcNAc-1-P), which is converted into UDP-GlcNAc by the transfer of uridine 5-monophosphate (from uridine 5-triphosphate), a reaction catalyzed by the N-terminal domain.</text>
</comment>
<keyword evidence="5" id="KW-0012">Acyltransferase</keyword>
<evidence type="ECO:0000256" key="5">
    <source>
        <dbReference type="ARBA" id="ARBA00023315"/>
    </source>
</evidence>
<dbReference type="PANTHER" id="PTHR43584:SF3">
    <property type="entry name" value="BIFUNCTIONAL PROTEIN GLMU"/>
    <property type="match status" value="1"/>
</dbReference>
<dbReference type="EMBL" id="MFRA01000002">
    <property type="protein sequence ID" value="OGH93134.1"/>
    <property type="molecule type" value="Genomic_DNA"/>
</dbReference>
<evidence type="ECO:0000256" key="3">
    <source>
        <dbReference type="ARBA" id="ARBA00022679"/>
    </source>
</evidence>
<organism evidence="10 11">
    <name type="scientific">Candidatus Magasanikbacteria bacterium RIFOXYD1_FULL_40_23</name>
    <dbReference type="NCBI Taxonomy" id="1798705"/>
    <lineage>
        <taxon>Bacteria</taxon>
        <taxon>Candidatus Magasanikiibacteriota</taxon>
    </lineage>
</organism>
<comment type="catalytic activity">
    <reaction evidence="7">
        <text>N-acetyl-alpha-D-glucosamine 1-phosphate + UTP + H(+) = UDP-N-acetyl-alpha-D-glucosamine + diphosphate</text>
        <dbReference type="Rhea" id="RHEA:13509"/>
        <dbReference type="ChEBI" id="CHEBI:15378"/>
        <dbReference type="ChEBI" id="CHEBI:33019"/>
        <dbReference type="ChEBI" id="CHEBI:46398"/>
        <dbReference type="ChEBI" id="CHEBI:57705"/>
        <dbReference type="ChEBI" id="CHEBI:57776"/>
        <dbReference type="EC" id="2.7.7.23"/>
    </reaction>
</comment>
<evidence type="ECO:0000259" key="9">
    <source>
        <dbReference type="Pfam" id="PF12804"/>
    </source>
</evidence>
<dbReference type="InterPro" id="IPR050065">
    <property type="entry name" value="GlmU-like"/>
</dbReference>
<comment type="similarity">
    <text evidence="2">In the N-terminal section; belongs to the N-acetylglucosamine-1-phosphate uridyltransferase family.</text>
</comment>
<proteinExistence type="inferred from homology"/>
<dbReference type="Gene3D" id="3.90.550.10">
    <property type="entry name" value="Spore Coat Polysaccharide Biosynthesis Protein SpsA, Chain A"/>
    <property type="match status" value="1"/>
</dbReference>
<dbReference type="PANTHER" id="PTHR43584">
    <property type="entry name" value="NUCLEOTIDYL TRANSFERASE"/>
    <property type="match status" value="1"/>
</dbReference>
<dbReference type="InterPro" id="IPR029044">
    <property type="entry name" value="Nucleotide-diphossugar_trans"/>
</dbReference>